<protein>
    <submittedName>
        <fullName evidence="3">Vancomycin resistance protein</fullName>
    </submittedName>
</protein>
<dbReference type="Pfam" id="PF04294">
    <property type="entry name" value="VanW"/>
    <property type="match status" value="1"/>
</dbReference>
<dbReference type="InterPro" id="IPR007391">
    <property type="entry name" value="Vancomycin_resist_VanW"/>
</dbReference>
<keyword evidence="4" id="KW-1185">Reference proteome</keyword>
<evidence type="ECO:0000313" key="3">
    <source>
        <dbReference type="EMBL" id="OCL27885.1"/>
    </source>
</evidence>
<dbReference type="InterPro" id="IPR011098">
    <property type="entry name" value="G5_dom"/>
</dbReference>
<comment type="caution">
    <text evidence="3">The sequence shown here is derived from an EMBL/GenBank/DDBJ whole genome shotgun (WGS) entry which is preliminary data.</text>
</comment>
<dbReference type="InterPro" id="IPR052913">
    <property type="entry name" value="Glycopeptide_resist_protein"/>
</dbReference>
<evidence type="ECO:0000313" key="4">
    <source>
        <dbReference type="Proteomes" id="UP000093514"/>
    </source>
</evidence>
<proteinExistence type="predicted"/>
<keyword evidence="1" id="KW-0732">Signal</keyword>
<dbReference type="PROSITE" id="PS51109">
    <property type="entry name" value="G5"/>
    <property type="match status" value="1"/>
</dbReference>
<dbReference type="SMART" id="SM01208">
    <property type="entry name" value="G5"/>
    <property type="match status" value="1"/>
</dbReference>
<gene>
    <name evidence="3" type="ORF">U472_04710</name>
</gene>
<reference evidence="4" key="1">
    <citation type="submission" date="2016-07" db="EMBL/GenBank/DDBJ databases">
        <authorList>
            <person name="Florea S."/>
            <person name="Webb J.S."/>
            <person name="Jaromczyk J."/>
            <person name="Schardl C.L."/>
        </authorList>
    </citation>
    <scope>NUCLEOTIDE SEQUENCE [LARGE SCALE GENOMIC DNA]</scope>
    <source>
        <strain evidence="4">Z6</strain>
    </source>
</reference>
<accession>A0A1C0ABX1</accession>
<dbReference type="Gene3D" id="2.20.230.10">
    <property type="entry name" value="Resuscitation-promoting factor rpfb"/>
    <property type="match status" value="1"/>
</dbReference>
<name>A0A1C0ABX1_9FIRM</name>
<sequence>MSSKIVYANNLSKSIINNIEVYQITDIISTYTTYFDKSDINRYKNIEISAKKINGEMIMPGEIFSFNEVVGPRTKEAGYKEAIEIINGEFVQGIGGGVCQVSSTLYNSVLLANLEIIERDNHSRPVAYIPMGRGATVYYNYIDFKFRNNSGSPIIIISRIVNNKLTITILGKDKGEYVEIITSAEKVLDPKVIKEVDKKLPSGAEEIIDPGAKGFEILVRRVVKKGNKIIKNEFVSKDIYSPKDTIIKINPKN</sequence>
<dbReference type="PANTHER" id="PTHR35788:SF1">
    <property type="entry name" value="EXPORTED PROTEIN"/>
    <property type="match status" value="1"/>
</dbReference>
<evidence type="ECO:0000259" key="2">
    <source>
        <dbReference type="PROSITE" id="PS51109"/>
    </source>
</evidence>
<evidence type="ECO:0000256" key="1">
    <source>
        <dbReference type="ARBA" id="ARBA00022729"/>
    </source>
</evidence>
<dbReference type="Proteomes" id="UP000093514">
    <property type="component" value="Unassembled WGS sequence"/>
</dbReference>
<dbReference type="EMBL" id="LWDV01000007">
    <property type="protein sequence ID" value="OCL27885.1"/>
    <property type="molecule type" value="Genomic_DNA"/>
</dbReference>
<reference evidence="3 4" key="2">
    <citation type="submission" date="2016-08" db="EMBL/GenBank/DDBJ databases">
        <title>Orenia metallireducens sp. nov. strain Z6, a Novel Metal-reducing Firmicute from the Deep Subsurface.</title>
        <authorList>
            <person name="Maxim B.I."/>
            <person name="Kenneth K."/>
            <person name="Flynn T.M."/>
            <person name="Oloughlin E.J."/>
            <person name="Locke R.A."/>
            <person name="Weber J.R."/>
            <person name="Egan S.M."/>
            <person name="Mackie R.I."/>
            <person name="Cann I.K."/>
        </authorList>
    </citation>
    <scope>NUCLEOTIDE SEQUENCE [LARGE SCALE GENOMIC DNA]</scope>
    <source>
        <strain evidence="3 4">Z6</strain>
    </source>
</reference>
<dbReference type="AlphaFoldDB" id="A0A1C0ABX1"/>
<organism evidence="3 4">
    <name type="scientific">Orenia metallireducens</name>
    <dbReference type="NCBI Taxonomy" id="1413210"/>
    <lineage>
        <taxon>Bacteria</taxon>
        <taxon>Bacillati</taxon>
        <taxon>Bacillota</taxon>
        <taxon>Clostridia</taxon>
        <taxon>Halanaerobiales</taxon>
        <taxon>Halobacteroidaceae</taxon>
        <taxon>Orenia</taxon>
    </lineage>
</organism>
<feature type="domain" description="G5" evidence="2">
    <location>
        <begin position="174"/>
        <end position="253"/>
    </location>
</feature>
<dbReference type="PANTHER" id="PTHR35788">
    <property type="entry name" value="EXPORTED PROTEIN-RELATED"/>
    <property type="match status" value="1"/>
</dbReference>
<dbReference type="Pfam" id="PF07501">
    <property type="entry name" value="G5"/>
    <property type="match status" value="1"/>
</dbReference>